<reference evidence="3 4" key="1">
    <citation type="submission" date="2009-09" db="EMBL/GenBank/DDBJ databases">
        <authorList>
            <person name="Weinstock G."/>
            <person name="Sodergren E."/>
            <person name="Clifton S."/>
            <person name="Fulton L."/>
            <person name="Fulton B."/>
            <person name="Courtney L."/>
            <person name="Fronick C."/>
            <person name="Harrison M."/>
            <person name="Strong C."/>
            <person name="Farmer C."/>
            <person name="Delahaunty K."/>
            <person name="Markovic C."/>
            <person name="Hall O."/>
            <person name="Minx P."/>
            <person name="Tomlinson C."/>
            <person name="Mitreva M."/>
            <person name="Nelson J."/>
            <person name="Hou S."/>
            <person name="Wollam A."/>
            <person name="Pepin K.H."/>
            <person name="Johnson M."/>
            <person name="Bhonagiri V."/>
            <person name="Nash W.E."/>
            <person name="Warren W."/>
            <person name="Chinwalla A."/>
            <person name="Mardis E.R."/>
            <person name="Wilson R.K."/>
        </authorList>
    </citation>
    <scope>NUCLEOTIDE SEQUENCE [LARGE SCALE GENOMIC DNA]</scope>
    <source>
        <strain evidence="3">ATCC 35185</strain>
        <strain evidence="4">ATCC 35185 / DSM 20758 / VPI D19B-28</strain>
    </source>
</reference>
<accession>C9LXD3</accession>
<dbReference type="STRING" id="546271.Selsp_0536"/>
<dbReference type="RefSeq" id="WP_006193466.1">
    <property type="nucleotide sequence ID" value="NC_015437.1"/>
</dbReference>
<evidence type="ECO:0000313" key="5">
    <source>
        <dbReference type="Proteomes" id="UP000011124"/>
    </source>
</evidence>
<evidence type="ECO:0000313" key="2">
    <source>
        <dbReference type="EMBL" id="AEB99508.1"/>
    </source>
</evidence>
<dbReference type="EMBL" id="ACKP02000049">
    <property type="protein sequence ID" value="EEX76316.1"/>
    <property type="molecule type" value="Genomic_DNA"/>
</dbReference>
<sequence length="246" mass="26128">MGRLAEKTALITGATSGIGHASARLFASEGAHVIAVGRDAERGETLAAEIEKKHAGHVRFVCADVTDADDVARLLAVVQEEFGRLDILFNNAGIFVTRAIDEIDDAAWERVFRTNTKAAMDMTAAFLPLLQRAKGVILNTASIGGLPYHIAGSKTYLYASSKAALIQFTKLCALNFAPDVRVNCLAPGITDTPIYTNRDFSRFSGIPMGRVADALEVARAALFLVSDEASYITGAVLPVDGGASLK</sequence>
<dbReference type="SUPFAM" id="SSF51735">
    <property type="entry name" value="NAD(P)-binding Rossmann-fold domains"/>
    <property type="match status" value="1"/>
</dbReference>
<gene>
    <name evidence="2" type="ordered locus">Selsp_0536</name>
    <name evidence="3" type="ORF">SELSPUOL_02141</name>
</gene>
<dbReference type="PANTHER" id="PTHR43975:SF2">
    <property type="entry name" value="EG:BACR7A4.14 PROTEIN-RELATED"/>
    <property type="match status" value="1"/>
</dbReference>
<dbReference type="KEGG" id="ssg:Selsp_0536"/>
<protein>
    <submittedName>
        <fullName evidence="2">3-oxoacyl-(Acyl-carrier-protein) reductase</fullName>
        <ecNumber evidence="2">1.1.1.100</ecNumber>
    </submittedName>
    <submittedName>
        <fullName evidence="3">Putative 3-oxoacyl-[acyl-carrier-protein] reductase</fullName>
    </submittedName>
</protein>
<dbReference type="FunFam" id="3.40.50.720:FF:000084">
    <property type="entry name" value="Short-chain dehydrogenase reductase"/>
    <property type="match status" value="1"/>
</dbReference>
<dbReference type="Gene3D" id="3.40.50.720">
    <property type="entry name" value="NAD(P)-binding Rossmann-like Domain"/>
    <property type="match status" value="1"/>
</dbReference>
<proteinExistence type="predicted"/>
<evidence type="ECO:0000313" key="3">
    <source>
        <dbReference type="EMBL" id="EEX76316.1"/>
    </source>
</evidence>
<evidence type="ECO:0000256" key="1">
    <source>
        <dbReference type="ARBA" id="ARBA00023002"/>
    </source>
</evidence>
<dbReference type="OrthoDB" id="9803333at2"/>
<dbReference type="NCBIfam" id="NF005559">
    <property type="entry name" value="PRK07231.1"/>
    <property type="match status" value="1"/>
</dbReference>
<dbReference type="Pfam" id="PF13561">
    <property type="entry name" value="adh_short_C2"/>
    <property type="match status" value="1"/>
</dbReference>
<organism evidence="3 4">
    <name type="scientific">Selenomonas sputigena (strain ATCC 35185 / DSM 20758 / CCUG 44933 / VPI D19B-28)</name>
    <dbReference type="NCBI Taxonomy" id="546271"/>
    <lineage>
        <taxon>Bacteria</taxon>
        <taxon>Bacillati</taxon>
        <taxon>Bacillota</taxon>
        <taxon>Negativicutes</taxon>
        <taxon>Selenomonadales</taxon>
        <taxon>Selenomonadaceae</taxon>
        <taxon>Selenomonas</taxon>
    </lineage>
</organism>
<dbReference type="InterPro" id="IPR002347">
    <property type="entry name" value="SDR_fam"/>
</dbReference>
<dbReference type="Proteomes" id="UP000003505">
    <property type="component" value="Unassembled WGS sequence"/>
</dbReference>
<dbReference type="EC" id="1.1.1.100" evidence="2"/>
<dbReference type="GO" id="GO:0004316">
    <property type="term" value="F:3-oxoacyl-[acyl-carrier-protein] reductase (NADPH) activity"/>
    <property type="evidence" value="ECO:0007669"/>
    <property type="project" value="UniProtKB-EC"/>
</dbReference>
<dbReference type="Proteomes" id="UP000011124">
    <property type="component" value="Chromosome"/>
</dbReference>
<dbReference type="PRINTS" id="PR00081">
    <property type="entry name" value="GDHRDH"/>
</dbReference>
<dbReference type="PRINTS" id="PR00080">
    <property type="entry name" value="SDRFAMILY"/>
</dbReference>
<evidence type="ECO:0000313" key="4">
    <source>
        <dbReference type="Proteomes" id="UP000003505"/>
    </source>
</evidence>
<name>C9LXD3_SELS3</name>
<dbReference type="HOGENOM" id="CLU_010194_1_3_9"/>
<dbReference type="InterPro" id="IPR036291">
    <property type="entry name" value="NAD(P)-bd_dom_sf"/>
</dbReference>
<dbReference type="eggNOG" id="COG1028">
    <property type="taxonomic scope" value="Bacteria"/>
</dbReference>
<keyword evidence="5" id="KW-1185">Reference proteome</keyword>
<reference evidence="2 5" key="2">
    <citation type="submission" date="2011-04" db="EMBL/GenBank/DDBJ databases">
        <title>The complete genome of Selenomonas sputigena DSM 20758.</title>
        <authorList>
            <consortium name="US DOE Joint Genome Institute (JGI-PGF)"/>
            <person name="Lucas S."/>
            <person name="Copeland A."/>
            <person name="Lapidus A."/>
            <person name="Bruce D."/>
            <person name="Goodwin L."/>
            <person name="Pitluck S."/>
            <person name="Peters L."/>
            <person name="Kyrpides N."/>
            <person name="Mavromatis K."/>
            <person name="Ivanova N."/>
            <person name="Ovchinnikova G."/>
            <person name="Teshima H."/>
            <person name="Detter J.C."/>
            <person name="Tapia R."/>
            <person name="Han C."/>
            <person name="Land M."/>
            <person name="Hauser L."/>
            <person name="Markowitz V."/>
            <person name="Cheng J.-F."/>
            <person name="Hugenholtz P."/>
            <person name="Woyke T."/>
            <person name="Wu D."/>
            <person name="Gronow S."/>
            <person name="Wellnitz S."/>
            <person name="Schneider S."/>
            <person name="Klenk H.-P."/>
            <person name="Eisen J.A."/>
        </authorList>
    </citation>
    <scope>NUCLEOTIDE SEQUENCE [LARGE SCALE GENOMIC DNA]</scope>
    <source>
        <strain evidence="2">ATCC 35185</strain>
        <strain evidence="5">ATCC 35185 / DSM 20758 / VPI D19B-28</strain>
    </source>
</reference>
<dbReference type="GO" id="GO:0008206">
    <property type="term" value="P:bile acid metabolic process"/>
    <property type="evidence" value="ECO:0007669"/>
    <property type="project" value="UniProtKB-ARBA"/>
</dbReference>
<dbReference type="PANTHER" id="PTHR43975">
    <property type="entry name" value="ZGC:101858"/>
    <property type="match status" value="1"/>
</dbReference>
<dbReference type="AlphaFoldDB" id="C9LXD3"/>
<dbReference type="EMBL" id="CP002637">
    <property type="protein sequence ID" value="AEB99508.1"/>
    <property type="molecule type" value="Genomic_DNA"/>
</dbReference>
<dbReference type="CDD" id="cd05233">
    <property type="entry name" value="SDR_c"/>
    <property type="match status" value="1"/>
</dbReference>
<keyword evidence="1 2" id="KW-0560">Oxidoreductase</keyword>